<reference evidence="1 2" key="1">
    <citation type="journal article" date="2023" name="Plants (Basel)">
        <title>Bridging the Gap: Combining Genomics and Transcriptomics Approaches to Understand Stylosanthes scabra, an Orphan Legume from the Brazilian Caatinga.</title>
        <authorList>
            <person name="Ferreira-Neto J.R.C."/>
            <person name="da Silva M.D."/>
            <person name="Binneck E."/>
            <person name="de Melo N.F."/>
            <person name="da Silva R.H."/>
            <person name="de Melo A.L.T.M."/>
            <person name="Pandolfi V."/>
            <person name="Bustamante F.O."/>
            <person name="Brasileiro-Vidal A.C."/>
            <person name="Benko-Iseppon A.M."/>
        </authorList>
    </citation>
    <scope>NUCLEOTIDE SEQUENCE [LARGE SCALE GENOMIC DNA]</scope>
    <source>
        <tissue evidence="1">Leaves</tissue>
    </source>
</reference>
<proteinExistence type="predicted"/>
<gene>
    <name evidence="1" type="ORF">PIB30_076170</name>
</gene>
<protein>
    <submittedName>
        <fullName evidence="1">Uncharacterized protein</fullName>
    </submittedName>
</protein>
<dbReference type="Proteomes" id="UP001341840">
    <property type="component" value="Unassembled WGS sequence"/>
</dbReference>
<evidence type="ECO:0000313" key="1">
    <source>
        <dbReference type="EMBL" id="MED6126217.1"/>
    </source>
</evidence>
<comment type="caution">
    <text evidence="1">The sequence shown here is derived from an EMBL/GenBank/DDBJ whole genome shotgun (WGS) entry which is preliminary data.</text>
</comment>
<keyword evidence="2" id="KW-1185">Reference proteome</keyword>
<dbReference type="EMBL" id="JASCZI010031199">
    <property type="protein sequence ID" value="MED6126217.1"/>
    <property type="molecule type" value="Genomic_DNA"/>
</dbReference>
<accession>A0ABU6RQ17</accession>
<organism evidence="1 2">
    <name type="scientific">Stylosanthes scabra</name>
    <dbReference type="NCBI Taxonomy" id="79078"/>
    <lineage>
        <taxon>Eukaryota</taxon>
        <taxon>Viridiplantae</taxon>
        <taxon>Streptophyta</taxon>
        <taxon>Embryophyta</taxon>
        <taxon>Tracheophyta</taxon>
        <taxon>Spermatophyta</taxon>
        <taxon>Magnoliopsida</taxon>
        <taxon>eudicotyledons</taxon>
        <taxon>Gunneridae</taxon>
        <taxon>Pentapetalae</taxon>
        <taxon>rosids</taxon>
        <taxon>fabids</taxon>
        <taxon>Fabales</taxon>
        <taxon>Fabaceae</taxon>
        <taxon>Papilionoideae</taxon>
        <taxon>50 kb inversion clade</taxon>
        <taxon>dalbergioids sensu lato</taxon>
        <taxon>Dalbergieae</taxon>
        <taxon>Pterocarpus clade</taxon>
        <taxon>Stylosanthes</taxon>
    </lineage>
</organism>
<feature type="non-terminal residue" evidence="1">
    <location>
        <position position="1"/>
    </location>
</feature>
<evidence type="ECO:0000313" key="2">
    <source>
        <dbReference type="Proteomes" id="UP001341840"/>
    </source>
</evidence>
<name>A0ABU6RQ17_9FABA</name>
<sequence length="121" mass="12776">PPPPPPPQTHGDVEHGETSLSLPLSLRNAGVESGFVRISAICSEDRIVCKVHSGKVITEYNRRCATSLFEFKQQVLNPLDFNESGGKGTVLRLCRASTHGGLLGALPGDKIGAIEDTEAGG</sequence>